<name>A0ABY0HJW3_9PEZI</name>
<protein>
    <submittedName>
        <fullName evidence="3">Uncharacterized protein</fullName>
    </submittedName>
</protein>
<feature type="transmembrane region" description="Helical" evidence="2">
    <location>
        <begin position="63"/>
        <end position="82"/>
    </location>
</feature>
<accession>A0ABY0HJW3</accession>
<evidence type="ECO:0000256" key="1">
    <source>
        <dbReference type="SAM" id="MobiDB-lite"/>
    </source>
</evidence>
<organism evidence="3 4">
    <name type="scientific">Monosporascus cannonballus</name>
    <dbReference type="NCBI Taxonomy" id="155416"/>
    <lineage>
        <taxon>Eukaryota</taxon>
        <taxon>Fungi</taxon>
        <taxon>Dikarya</taxon>
        <taxon>Ascomycota</taxon>
        <taxon>Pezizomycotina</taxon>
        <taxon>Sordariomycetes</taxon>
        <taxon>Xylariomycetidae</taxon>
        <taxon>Xylariales</taxon>
        <taxon>Xylariales incertae sedis</taxon>
        <taxon>Monosporascus</taxon>
    </lineage>
</organism>
<evidence type="ECO:0000256" key="2">
    <source>
        <dbReference type="SAM" id="Phobius"/>
    </source>
</evidence>
<proteinExistence type="predicted"/>
<keyword evidence="2" id="KW-0812">Transmembrane</keyword>
<sequence length="258" mass="27942">MATENLPDIVSSDPASTAVTAATGLYHTPPSSAGRVAFRGTCPFGDYLCYYPLSDHAEDLPKFLGGIISVVVIVALLIYASVKRRPGRRLPTMNPREGADTGRDIQRRAAAPPPYESPAGIGDRVVVDGCGRDPTDIAVGDRPPSYGTTLIADDVSSHDPRDIHRTPDNSPVLGNPPRLLGPHMFIFATLFHKLVFGNKFTGPSSRILANPLPTFMHQPLLGLDVPGSDRHGSSLSYRYIIRVFSSWAHPEQQRVIIP</sequence>
<keyword evidence="2" id="KW-1133">Transmembrane helix</keyword>
<reference evidence="3 4" key="1">
    <citation type="submission" date="2018-06" db="EMBL/GenBank/DDBJ databases">
        <title>Complete Genomes of Monosporascus.</title>
        <authorList>
            <person name="Robinson A.J."/>
            <person name="Natvig D.O."/>
        </authorList>
    </citation>
    <scope>NUCLEOTIDE SEQUENCE [LARGE SCALE GENOMIC DNA]</scope>
    <source>
        <strain evidence="3 4">CBS 609.92</strain>
    </source>
</reference>
<gene>
    <name evidence="3" type="ORF">DL762_000390</name>
</gene>
<evidence type="ECO:0000313" key="4">
    <source>
        <dbReference type="Proteomes" id="UP000294003"/>
    </source>
</evidence>
<keyword evidence="2" id="KW-0472">Membrane</keyword>
<dbReference type="EMBL" id="QJNS01000007">
    <property type="protein sequence ID" value="RYO94758.1"/>
    <property type="molecule type" value="Genomic_DNA"/>
</dbReference>
<feature type="compositionally biased region" description="Basic and acidic residues" evidence="1">
    <location>
        <begin position="155"/>
        <end position="167"/>
    </location>
</feature>
<keyword evidence="4" id="KW-1185">Reference proteome</keyword>
<comment type="caution">
    <text evidence="3">The sequence shown here is derived from an EMBL/GenBank/DDBJ whole genome shotgun (WGS) entry which is preliminary data.</text>
</comment>
<dbReference type="Proteomes" id="UP000294003">
    <property type="component" value="Unassembled WGS sequence"/>
</dbReference>
<feature type="region of interest" description="Disordered" evidence="1">
    <location>
        <begin position="153"/>
        <end position="175"/>
    </location>
</feature>
<evidence type="ECO:0000313" key="3">
    <source>
        <dbReference type="EMBL" id="RYO94758.1"/>
    </source>
</evidence>